<dbReference type="EMBL" id="WMLB01000010">
    <property type="protein sequence ID" value="MTH67473.1"/>
    <property type="molecule type" value="Genomic_DNA"/>
</dbReference>
<dbReference type="InterPro" id="IPR000600">
    <property type="entry name" value="ROK"/>
</dbReference>
<sequence>MPVALAVDIGGTKVDAALVDAEGRIVAGSRHRAPTGAGQTPETFALAIATVCERATDAAGPAHRLVGVGVGTAGPLLGDGTHVSPLNMPGIRDLPLVPAVERFAHGAPVVVALDGTCIALAEARFGALRGVRNGIAMVVSTGIGGGLLVDGRVIRGDSGNAGHVGQAWVRRPSADDPVAATVEAVASGPATVRWANAHGWVGVDGLALAADYRAGHPVAVRAVRRSADSVGQAIASFAALLDVTTVAIGGGFSRVADDYLPLVEAAAHRTAVLPAAREVRVVPAELGDDAPLVGAALLAFTD</sequence>
<dbReference type="Pfam" id="PF00480">
    <property type="entry name" value="ROK"/>
    <property type="match status" value="1"/>
</dbReference>
<comment type="similarity">
    <text evidence="1">Belongs to the ROK (NagC/XylR) family.</text>
</comment>
<organism evidence="2 3">
    <name type="scientific">Agromyces bracchium</name>
    <dbReference type="NCBI Taxonomy" id="88376"/>
    <lineage>
        <taxon>Bacteria</taxon>
        <taxon>Bacillati</taxon>
        <taxon>Actinomycetota</taxon>
        <taxon>Actinomycetes</taxon>
        <taxon>Micrococcales</taxon>
        <taxon>Microbacteriaceae</taxon>
        <taxon>Agromyces</taxon>
    </lineage>
</organism>
<dbReference type="SUPFAM" id="SSF53067">
    <property type="entry name" value="Actin-like ATPase domain"/>
    <property type="match status" value="1"/>
</dbReference>
<name>A0A6I3MAB3_9MICO</name>
<dbReference type="CDD" id="cd23763">
    <property type="entry name" value="ASKHA_ATPase_ROK"/>
    <property type="match status" value="1"/>
</dbReference>
<dbReference type="PANTHER" id="PTHR18964:SF169">
    <property type="entry name" value="N-ACETYLMANNOSAMINE KINASE"/>
    <property type="match status" value="1"/>
</dbReference>
<evidence type="ECO:0000313" key="2">
    <source>
        <dbReference type="EMBL" id="MTH67473.1"/>
    </source>
</evidence>
<accession>A0A6I3MAB3</accession>
<dbReference type="Proteomes" id="UP000433071">
    <property type="component" value="Unassembled WGS sequence"/>
</dbReference>
<proteinExistence type="inferred from homology"/>
<dbReference type="AlphaFoldDB" id="A0A6I3MAB3"/>
<keyword evidence="3" id="KW-1185">Reference proteome</keyword>
<evidence type="ECO:0000256" key="1">
    <source>
        <dbReference type="ARBA" id="ARBA00006479"/>
    </source>
</evidence>
<dbReference type="Gene3D" id="3.30.420.40">
    <property type="match status" value="2"/>
</dbReference>
<comment type="caution">
    <text evidence="2">The sequence shown here is derived from an EMBL/GenBank/DDBJ whole genome shotgun (WGS) entry which is preliminary data.</text>
</comment>
<gene>
    <name evidence="2" type="ORF">GJ743_03680</name>
</gene>
<dbReference type="InterPro" id="IPR043129">
    <property type="entry name" value="ATPase_NBD"/>
</dbReference>
<evidence type="ECO:0000313" key="3">
    <source>
        <dbReference type="Proteomes" id="UP000433071"/>
    </source>
</evidence>
<dbReference type="PANTHER" id="PTHR18964">
    <property type="entry name" value="ROK (REPRESSOR, ORF, KINASE) FAMILY"/>
    <property type="match status" value="1"/>
</dbReference>
<reference evidence="2 3" key="1">
    <citation type="submission" date="2019-11" db="EMBL/GenBank/DDBJ databases">
        <title>Agromyces kandeliae sp. nov., isolated from mangrove soil.</title>
        <authorList>
            <person name="Wang R."/>
        </authorList>
    </citation>
    <scope>NUCLEOTIDE SEQUENCE [LARGE SCALE GENOMIC DNA]</scope>
    <source>
        <strain evidence="2 3">JCM 11433</strain>
    </source>
</reference>
<protein>
    <submittedName>
        <fullName evidence="2">ROK family protein</fullName>
    </submittedName>
</protein>